<evidence type="ECO:0000313" key="3">
    <source>
        <dbReference type="Proteomes" id="UP000621447"/>
    </source>
</evidence>
<dbReference type="SUPFAM" id="SSF47240">
    <property type="entry name" value="Ferritin-like"/>
    <property type="match status" value="1"/>
</dbReference>
<dbReference type="Pfam" id="PF05974">
    <property type="entry name" value="DUF892"/>
    <property type="match status" value="1"/>
</dbReference>
<evidence type="ECO:0000313" key="2">
    <source>
        <dbReference type="EMBL" id="NTS66302.1"/>
    </source>
</evidence>
<gene>
    <name evidence="2" type="ORF">HRV97_14165</name>
</gene>
<dbReference type="InterPro" id="IPR012347">
    <property type="entry name" value="Ferritin-like"/>
</dbReference>
<dbReference type="EMBL" id="JABULH010000006">
    <property type="protein sequence ID" value="NTS66302.1"/>
    <property type="molecule type" value="Genomic_DNA"/>
</dbReference>
<keyword evidence="3" id="KW-1185">Reference proteome</keyword>
<dbReference type="InterPro" id="IPR010287">
    <property type="entry name" value="DUF892_YciF-like"/>
</dbReference>
<reference evidence="2 3" key="1">
    <citation type="submission" date="2020-06" db="EMBL/GenBank/DDBJ databases">
        <title>Sphingomonas hominis sp. nov., a member of the Sphingomonas, isolated from the hair of a 22-year-old girl.</title>
        <authorList>
            <person name="Zhang D.-F."/>
            <person name="Cui X.-W."/>
        </authorList>
    </citation>
    <scope>NUCLEOTIDE SEQUENCE [LARGE SCALE GENOMIC DNA]</scope>
    <source>
        <strain evidence="2 3">HHU CXW</strain>
    </source>
</reference>
<name>A0ABX2JPB6_9SPHN</name>
<accession>A0ABX2JPB6</accession>
<protein>
    <submittedName>
        <fullName evidence="2">DUF892 family protein</fullName>
    </submittedName>
</protein>
<evidence type="ECO:0000256" key="1">
    <source>
        <dbReference type="SAM" id="MobiDB-lite"/>
    </source>
</evidence>
<proteinExistence type="predicted"/>
<feature type="compositionally biased region" description="Basic residues" evidence="1">
    <location>
        <begin position="1"/>
        <end position="13"/>
    </location>
</feature>
<organism evidence="2 3">
    <name type="scientific">Sphingomonas hominis</name>
    <dbReference type="NCBI Taxonomy" id="2741495"/>
    <lineage>
        <taxon>Bacteria</taxon>
        <taxon>Pseudomonadati</taxon>
        <taxon>Pseudomonadota</taxon>
        <taxon>Alphaproteobacteria</taxon>
        <taxon>Sphingomonadales</taxon>
        <taxon>Sphingomonadaceae</taxon>
        <taxon>Sphingomonas</taxon>
    </lineage>
</organism>
<dbReference type="RefSeq" id="WP_174194924.1">
    <property type="nucleotide sequence ID" value="NZ_JABULH010000006.1"/>
</dbReference>
<dbReference type="Gene3D" id="1.20.1260.10">
    <property type="match status" value="1"/>
</dbReference>
<feature type="region of interest" description="Disordered" evidence="1">
    <location>
        <begin position="1"/>
        <end position="21"/>
    </location>
</feature>
<comment type="caution">
    <text evidence="2">The sequence shown here is derived from an EMBL/GenBank/DDBJ whole genome shotgun (WGS) entry which is preliminary data.</text>
</comment>
<dbReference type="Proteomes" id="UP000621447">
    <property type="component" value="Unassembled WGS sequence"/>
</dbReference>
<sequence>MSASRGHGRHHAAFVRNRDCGAPPGWRAHQRRLRLPSRHFIVALQDLRTGKQTQITRLPKLAKHCSDPQLRAALETQVVLVTTQAARIAAAINVTGPENLWISGILNDAERDMRQPQFGRLFAIALIGAIRKAKAAEIVSSETVIGLARGLGNSALLNLAAADHAEEIATDRVSKARPTGLVLSSGSMQPAC</sequence>
<dbReference type="InterPro" id="IPR009078">
    <property type="entry name" value="Ferritin-like_SF"/>
</dbReference>